<gene>
    <name evidence="2" type="ORF">OdinLCB4_000475</name>
</gene>
<dbReference type="Pfam" id="PF10639">
    <property type="entry name" value="TMEM234"/>
    <property type="match status" value="1"/>
</dbReference>
<dbReference type="SUPFAM" id="SSF103481">
    <property type="entry name" value="Multidrug resistance efflux transporter EmrE"/>
    <property type="match status" value="1"/>
</dbReference>
<reference evidence="2" key="2">
    <citation type="journal article" date="2022" name="Nat. Microbiol.">
        <title>A closed Candidatus Odinarchaeum chromosome exposes Asgard archaeal viruses.</title>
        <authorList>
            <person name="Tamarit D."/>
            <person name="Caceres E.F."/>
            <person name="Krupovic M."/>
            <person name="Nijland R."/>
            <person name="Eme L."/>
            <person name="Robinson N.P."/>
            <person name="Ettema T.J.G."/>
        </authorList>
    </citation>
    <scope>NUCLEOTIDE SEQUENCE</scope>
    <source>
        <strain evidence="2">LCB_4</strain>
    </source>
</reference>
<protein>
    <submittedName>
        <fullName evidence="2">EamA family transporter</fullName>
    </submittedName>
</protein>
<evidence type="ECO:0000313" key="3">
    <source>
        <dbReference type="Proteomes" id="UP000186851"/>
    </source>
</evidence>
<accession>A0AAF0D2J1</accession>
<feature type="transmembrane region" description="Helical" evidence="1">
    <location>
        <begin position="115"/>
        <end position="131"/>
    </location>
</feature>
<sequence>MLQIPLENLFISVILAVIASAIFGIATPLFKRATMAVGEIRVEEFKKDFKGNLRKLLNKYMAIAIALQLGAWLIFLMAISRYQVSIIVPILSTTYIFTAFYANRFFKEKLSWREILGILIIIIGVIILTYPF</sequence>
<dbReference type="InterPro" id="IPR018908">
    <property type="entry name" value="TMEM234"/>
</dbReference>
<evidence type="ECO:0000256" key="1">
    <source>
        <dbReference type="SAM" id="Phobius"/>
    </source>
</evidence>
<reference evidence="2" key="1">
    <citation type="journal article" date="2017" name="Nature">
        <title>Asgard archaea illuminate the origin of eukaryotic cellular complexity.</title>
        <authorList>
            <person name="Zaremba-Niedzwiedzka K."/>
            <person name="Caceres E.F."/>
            <person name="Saw J.H."/>
            <person name="Backstrom D."/>
            <person name="Juzokaite L."/>
            <person name="Vancaester E."/>
            <person name="Seitz K.W."/>
            <person name="Anantharaman K."/>
            <person name="Starnawski P."/>
            <person name="Kjeldsen K.U."/>
            <person name="Scott M.B."/>
            <person name="Nunoura T."/>
            <person name="Banfield J.F."/>
            <person name="Schramm A."/>
            <person name="Baker B.J."/>
            <person name="Spang A."/>
            <person name="Ettema T.J.G."/>
        </authorList>
    </citation>
    <scope>NUCLEOTIDE SEQUENCE</scope>
    <source>
        <strain evidence="2">LCB_4</strain>
    </source>
</reference>
<dbReference type="EMBL" id="CP091871">
    <property type="protein sequence ID" value="WEU40443.1"/>
    <property type="molecule type" value="Genomic_DNA"/>
</dbReference>
<proteinExistence type="predicted"/>
<dbReference type="Gene3D" id="1.10.3730.20">
    <property type="match status" value="1"/>
</dbReference>
<feature type="transmembrane region" description="Helical" evidence="1">
    <location>
        <begin position="6"/>
        <end position="26"/>
    </location>
</feature>
<keyword evidence="1" id="KW-0472">Membrane</keyword>
<dbReference type="InterPro" id="IPR037185">
    <property type="entry name" value="EmrE-like"/>
</dbReference>
<organism evidence="2 3">
    <name type="scientific">Odinarchaeota yellowstonii (strain LCB_4)</name>
    <dbReference type="NCBI Taxonomy" id="1841599"/>
    <lineage>
        <taxon>Archaea</taxon>
        <taxon>Promethearchaeati</taxon>
        <taxon>Candidatus Odinarchaeota</taxon>
        <taxon>Candidatus Odinarchaeia</taxon>
        <taxon>Candidatus Odinarchaeales</taxon>
        <taxon>Candidatus Odinarchaeaceae</taxon>
        <taxon>Candidatus Odinarchaeum</taxon>
    </lineage>
</organism>
<feature type="transmembrane region" description="Helical" evidence="1">
    <location>
        <begin position="60"/>
        <end position="80"/>
    </location>
</feature>
<dbReference type="Proteomes" id="UP000186851">
    <property type="component" value="Chromosome"/>
</dbReference>
<keyword evidence="1" id="KW-0812">Transmembrane</keyword>
<keyword evidence="1" id="KW-1133">Transmembrane helix</keyword>
<evidence type="ECO:0000313" key="2">
    <source>
        <dbReference type="EMBL" id="WEU40443.1"/>
    </source>
</evidence>
<dbReference type="KEGG" id="oyw:OdinLCB4_000475"/>
<name>A0AAF0D2J1_ODILC</name>
<dbReference type="AlphaFoldDB" id="A0AAF0D2J1"/>
<feature type="transmembrane region" description="Helical" evidence="1">
    <location>
        <begin position="86"/>
        <end position="103"/>
    </location>
</feature>